<sequence>MCSFKGSPGATTTALGLAARWPGGGRAVLVECDPAGGDLLARFRLETSPGVVSLAAAVRRSADPGVLWQHAQELPGGQLVVVGPPSAEQATAALGEIAANVGALRRAADEPDTVVVADCGRIDAGSPALAVVKRADVTVLLARATDDALAHVATRLPLLATWSTRSCFVLVGNGYPTAEVAATLGVPVSARLPHDPKGAAVLSGGHGRRGAVRRSALGRAVGELAQVIAGQSPEPAHRPPEPGTATAKPEKARAVSVNGGAR</sequence>
<dbReference type="RefSeq" id="WP_271313053.1">
    <property type="nucleotide sequence ID" value="NZ_JABXJJ020000012.1"/>
</dbReference>
<dbReference type="EMBL" id="JABXJJ020000012">
    <property type="protein sequence ID" value="MDI5969897.1"/>
    <property type="molecule type" value="Genomic_DNA"/>
</dbReference>
<reference evidence="2" key="1">
    <citation type="submission" date="2023-05" db="EMBL/GenBank/DDBJ databases">
        <title>Streptantibioticus silvisoli sp. nov., acidotolerant actinomycetes 1 from pine litter.</title>
        <authorList>
            <person name="Swiecimska M."/>
            <person name="Golinska P."/>
            <person name="Sangal V."/>
            <person name="Wachnowicz B."/>
            <person name="Goodfellow M."/>
        </authorList>
    </citation>
    <scope>NUCLEOTIDE SEQUENCE</scope>
    <source>
        <strain evidence="2">SL13</strain>
    </source>
</reference>
<gene>
    <name evidence="2" type="ORF">POF50_011210</name>
</gene>
<dbReference type="SUPFAM" id="SSF52540">
    <property type="entry name" value="P-loop containing nucleoside triphosphate hydrolases"/>
    <property type="match status" value="1"/>
</dbReference>
<dbReference type="AlphaFoldDB" id="A0AA90K8U3"/>
<name>A0AA90K8U3_9ACTN</name>
<comment type="caution">
    <text evidence="2">The sequence shown here is derived from an EMBL/GenBank/DDBJ whole genome shotgun (WGS) entry which is preliminary data.</text>
</comment>
<evidence type="ECO:0000256" key="1">
    <source>
        <dbReference type="SAM" id="MobiDB-lite"/>
    </source>
</evidence>
<evidence type="ECO:0000313" key="2">
    <source>
        <dbReference type="EMBL" id="MDI5969897.1"/>
    </source>
</evidence>
<accession>A0AA90K8U3</accession>
<organism evidence="2">
    <name type="scientific">Streptantibioticus silvisoli</name>
    <dbReference type="NCBI Taxonomy" id="2705255"/>
    <lineage>
        <taxon>Bacteria</taxon>
        <taxon>Bacillati</taxon>
        <taxon>Actinomycetota</taxon>
        <taxon>Actinomycetes</taxon>
        <taxon>Kitasatosporales</taxon>
        <taxon>Streptomycetaceae</taxon>
        <taxon>Streptantibioticus</taxon>
    </lineage>
</organism>
<dbReference type="InterPro" id="IPR027417">
    <property type="entry name" value="P-loop_NTPase"/>
</dbReference>
<proteinExistence type="predicted"/>
<dbReference type="Gene3D" id="3.40.50.300">
    <property type="entry name" value="P-loop containing nucleotide triphosphate hydrolases"/>
    <property type="match status" value="1"/>
</dbReference>
<protein>
    <submittedName>
        <fullName evidence="2">Uncharacterized protein</fullName>
    </submittedName>
</protein>
<feature type="region of interest" description="Disordered" evidence="1">
    <location>
        <begin position="228"/>
        <end position="262"/>
    </location>
</feature>